<protein>
    <submittedName>
        <fullName evidence="1">Uncharacterized protein</fullName>
    </submittedName>
</protein>
<organism evidence="1">
    <name type="scientific">Cyanobacterium aponinum AL20115</name>
    <dbReference type="NCBI Taxonomy" id="3090662"/>
    <lineage>
        <taxon>Bacteria</taxon>
        <taxon>Bacillati</taxon>
        <taxon>Cyanobacteriota</taxon>
        <taxon>Cyanophyceae</taxon>
        <taxon>Oscillatoriophycideae</taxon>
        <taxon>Chroococcales</taxon>
        <taxon>Geminocystaceae</taxon>
        <taxon>Cyanobacterium</taxon>
    </lineage>
</organism>
<dbReference type="AlphaFoldDB" id="A0AAF0ZJX4"/>
<sequence length="583" mass="68586">MIKEKPQICTIDLDKNIIQAIENTNLHCYSGTLGNPIKVPNSSNNQTTILDLLHFEFPPNLQEYDIIIIDLKDKESIEYCEPNFDDFSGNKRSIFLSNFPETIFDPRPFSSYHLKSELKEFCDKEVLIIVFCSSDVAIDYRIRKINSNYSLMDEIKNYSLYEFLPFLHRFSNEHYLLGKQKFGKNIKPFNLDCSLIDTLSKFIDNFIYEMIFDHPKEWDQNNKKESKRKSFIPLLLNDQNEIIGFLDLTENISILALPQLKNQEQKKNLILELLNNSLPELFPKIFPYSTQFAWLTSESYFLPNHAKILQKKKEIEEEFKLKLKEIEQEIEVNHNKYKFLHDLITETGENLVKSVEYFLQWLDFKNITNMDEISTKIKEEDLQIELDSGLLVIEVKGIAGTSKDKECSQIYKIKNRRTKERNKFDVYALYIVNHQRFLPPHERKNPPFSQEQIKDAESDERGLLTTYQLFQLYFKIEEDFITKEDARKYFLDYGLIEFKPSNSHELGSAIEIYNNNTVAILNIENITINQNSSIIICNDDKWFKAKVLEIQLNGQKVDEVSNGEIGIKLDQKITKKSILWLQQ</sequence>
<reference evidence="1" key="1">
    <citation type="submission" date="2023-11" db="EMBL/GenBank/DDBJ databases">
        <title>Genome sequence of Cyanobacterium aponinum BCRC AL20115.</title>
        <authorList>
            <person name="Chang H.-Y."/>
            <person name="Lin K.-M."/>
            <person name="Hsueh H.-T."/>
            <person name="Chu H.-A."/>
            <person name="Kuo C.-H."/>
        </authorList>
    </citation>
    <scope>NUCLEOTIDE SEQUENCE</scope>
    <source>
        <strain evidence="1">AL20115</strain>
    </source>
</reference>
<proteinExistence type="predicted"/>
<gene>
    <name evidence="1" type="ORF">SAY89_05445</name>
</gene>
<accession>A0AAF0ZJX4</accession>
<evidence type="ECO:0000313" key="1">
    <source>
        <dbReference type="EMBL" id="WPF89717.1"/>
    </source>
</evidence>
<dbReference type="RefSeq" id="WP_320002009.1">
    <property type="nucleotide sequence ID" value="NZ_CP138348.1"/>
</dbReference>
<name>A0AAF0ZJX4_9CHRO</name>
<dbReference type="EMBL" id="CP138348">
    <property type="protein sequence ID" value="WPF89717.1"/>
    <property type="molecule type" value="Genomic_DNA"/>
</dbReference>